<reference evidence="1" key="1">
    <citation type="submission" date="2021-01" db="EMBL/GenBank/DDBJ databases">
        <title>Whole genome shotgun sequence of Sinosporangium siamense NBRC 109515.</title>
        <authorList>
            <person name="Komaki H."/>
            <person name="Tamura T."/>
        </authorList>
    </citation>
    <scope>NUCLEOTIDE SEQUENCE</scope>
    <source>
        <strain evidence="1">NBRC 109515</strain>
    </source>
</reference>
<dbReference type="AlphaFoldDB" id="A0A919RG48"/>
<sequence length="103" mass="11535">MGKTEMLADFLRAQARRQLDRVEYRDDGRNARCALALLDAALYATELEEDDALIVELTEAGCFGPAQFDPGEEATRAVRAWEGGEPRDLLRFVVMISKVQLMS</sequence>
<organism evidence="1 2">
    <name type="scientific">Sinosporangium siamense</name>
    <dbReference type="NCBI Taxonomy" id="1367973"/>
    <lineage>
        <taxon>Bacteria</taxon>
        <taxon>Bacillati</taxon>
        <taxon>Actinomycetota</taxon>
        <taxon>Actinomycetes</taxon>
        <taxon>Streptosporangiales</taxon>
        <taxon>Streptosporangiaceae</taxon>
        <taxon>Sinosporangium</taxon>
    </lineage>
</organism>
<protein>
    <submittedName>
        <fullName evidence="1">Uncharacterized protein</fullName>
    </submittedName>
</protein>
<comment type="caution">
    <text evidence="1">The sequence shown here is derived from an EMBL/GenBank/DDBJ whole genome shotgun (WGS) entry which is preliminary data.</text>
</comment>
<evidence type="ECO:0000313" key="1">
    <source>
        <dbReference type="EMBL" id="GII91769.1"/>
    </source>
</evidence>
<dbReference type="EMBL" id="BOOW01000012">
    <property type="protein sequence ID" value="GII91769.1"/>
    <property type="molecule type" value="Genomic_DNA"/>
</dbReference>
<proteinExistence type="predicted"/>
<evidence type="ECO:0000313" key="2">
    <source>
        <dbReference type="Proteomes" id="UP000606172"/>
    </source>
</evidence>
<dbReference type="RefSeq" id="WP_204023917.1">
    <property type="nucleotide sequence ID" value="NZ_BOOW01000012.1"/>
</dbReference>
<accession>A0A919RG48</accession>
<name>A0A919RG48_9ACTN</name>
<dbReference type="Proteomes" id="UP000606172">
    <property type="component" value="Unassembled WGS sequence"/>
</dbReference>
<keyword evidence="2" id="KW-1185">Reference proteome</keyword>
<gene>
    <name evidence="1" type="ORF">Ssi02_20000</name>
</gene>